<gene>
    <name evidence="1" type="ORF">BD289DRAFT_439766</name>
</gene>
<evidence type="ECO:0000313" key="1">
    <source>
        <dbReference type="EMBL" id="PSR80972.1"/>
    </source>
</evidence>
<protein>
    <submittedName>
        <fullName evidence="1">Uncharacterized protein</fullName>
    </submittedName>
</protein>
<proteinExistence type="predicted"/>
<accession>A0A2T3A1D6</accession>
<sequence>MPSTQASIQLILVQDSLAVLSDLPLVERMGVLTLQAARCCWCCCANSGQRNWQRALVIAHTAS</sequence>
<name>A0A2T3A1D6_9PEZI</name>
<organism evidence="1 2">
    <name type="scientific">Coniella lustricola</name>
    <dbReference type="NCBI Taxonomy" id="2025994"/>
    <lineage>
        <taxon>Eukaryota</taxon>
        <taxon>Fungi</taxon>
        <taxon>Dikarya</taxon>
        <taxon>Ascomycota</taxon>
        <taxon>Pezizomycotina</taxon>
        <taxon>Sordariomycetes</taxon>
        <taxon>Sordariomycetidae</taxon>
        <taxon>Diaporthales</taxon>
        <taxon>Schizoparmaceae</taxon>
        <taxon>Coniella</taxon>
    </lineage>
</organism>
<keyword evidence="2" id="KW-1185">Reference proteome</keyword>
<dbReference type="EMBL" id="KZ678513">
    <property type="protein sequence ID" value="PSR80972.1"/>
    <property type="molecule type" value="Genomic_DNA"/>
</dbReference>
<dbReference type="InParanoid" id="A0A2T3A1D6"/>
<dbReference type="Proteomes" id="UP000241462">
    <property type="component" value="Unassembled WGS sequence"/>
</dbReference>
<evidence type="ECO:0000313" key="2">
    <source>
        <dbReference type="Proteomes" id="UP000241462"/>
    </source>
</evidence>
<dbReference type="AlphaFoldDB" id="A0A2T3A1D6"/>
<reference evidence="1 2" key="1">
    <citation type="journal article" date="2018" name="Mycol. Prog.">
        <title>Coniella lustricola, a new species from submerged detritus.</title>
        <authorList>
            <person name="Raudabaugh D.B."/>
            <person name="Iturriaga T."/>
            <person name="Carver A."/>
            <person name="Mondo S."/>
            <person name="Pangilinan J."/>
            <person name="Lipzen A."/>
            <person name="He G."/>
            <person name="Amirebrahimi M."/>
            <person name="Grigoriev I.V."/>
            <person name="Miller A.N."/>
        </authorList>
    </citation>
    <scope>NUCLEOTIDE SEQUENCE [LARGE SCALE GENOMIC DNA]</scope>
    <source>
        <strain evidence="1 2">B22-T-1</strain>
    </source>
</reference>